<dbReference type="InterPro" id="IPR001611">
    <property type="entry name" value="Leu-rich_rpt"/>
</dbReference>
<keyword evidence="6" id="KW-1185">Reference proteome</keyword>
<dbReference type="Gene3D" id="3.80.10.10">
    <property type="entry name" value="Ribonuclease Inhibitor"/>
    <property type="match status" value="2"/>
</dbReference>
<feature type="compositionally biased region" description="Polar residues" evidence="3">
    <location>
        <begin position="208"/>
        <end position="218"/>
    </location>
</feature>
<dbReference type="FunFam" id="3.80.10.10:FF:000041">
    <property type="entry name" value="LRR receptor-like serine/threonine-protein kinase ERECTA"/>
    <property type="match status" value="2"/>
</dbReference>
<dbReference type="PANTHER" id="PTHR48004:SF58">
    <property type="entry name" value="OS01G0162200 PROTEIN"/>
    <property type="match status" value="1"/>
</dbReference>
<dbReference type="SMART" id="SM00369">
    <property type="entry name" value="LRR_TYP"/>
    <property type="match status" value="5"/>
</dbReference>
<evidence type="ECO:0000313" key="5">
    <source>
        <dbReference type="EMBL" id="CAB9529678.1"/>
    </source>
</evidence>
<keyword evidence="1" id="KW-0433">Leucine-rich repeat</keyword>
<feature type="region of interest" description="Disordered" evidence="3">
    <location>
        <begin position="196"/>
        <end position="231"/>
    </location>
</feature>
<evidence type="ECO:0000256" key="3">
    <source>
        <dbReference type="SAM" id="MobiDB-lite"/>
    </source>
</evidence>
<dbReference type="InterPro" id="IPR032675">
    <property type="entry name" value="LRR_dom_sf"/>
</dbReference>
<comment type="caution">
    <text evidence="5">The sequence shown here is derived from an EMBL/GenBank/DDBJ whole genome shotgun (WGS) entry which is preliminary data.</text>
</comment>
<feature type="transmembrane region" description="Helical" evidence="4">
    <location>
        <begin position="304"/>
        <end position="324"/>
    </location>
</feature>
<dbReference type="InterPro" id="IPR003591">
    <property type="entry name" value="Leu-rich_rpt_typical-subtyp"/>
</dbReference>
<proteinExistence type="predicted"/>
<evidence type="ECO:0000256" key="4">
    <source>
        <dbReference type="SAM" id="Phobius"/>
    </source>
</evidence>
<dbReference type="OrthoDB" id="69127at2759"/>
<dbReference type="PANTHER" id="PTHR48004">
    <property type="entry name" value="OS01G0149700 PROTEIN"/>
    <property type="match status" value="1"/>
</dbReference>
<organism evidence="5 6">
    <name type="scientific">Seminavis robusta</name>
    <dbReference type="NCBI Taxonomy" id="568900"/>
    <lineage>
        <taxon>Eukaryota</taxon>
        <taxon>Sar</taxon>
        <taxon>Stramenopiles</taxon>
        <taxon>Ochrophyta</taxon>
        <taxon>Bacillariophyta</taxon>
        <taxon>Bacillariophyceae</taxon>
        <taxon>Bacillariophycidae</taxon>
        <taxon>Naviculales</taxon>
        <taxon>Naviculaceae</taxon>
        <taxon>Seminavis</taxon>
    </lineage>
</organism>
<evidence type="ECO:0000256" key="2">
    <source>
        <dbReference type="ARBA" id="ARBA00022737"/>
    </source>
</evidence>
<reference evidence="5" key="1">
    <citation type="submission" date="2020-06" db="EMBL/GenBank/DDBJ databases">
        <authorList>
            <consortium name="Plant Systems Biology data submission"/>
        </authorList>
    </citation>
    <scope>NUCLEOTIDE SEQUENCE</scope>
    <source>
        <strain evidence="5">D6</strain>
    </source>
</reference>
<keyword evidence="4" id="KW-0472">Membrane</keyword>
<dbReference type="AlphaFoldDB" id="A0A9N8I097"/>
<dbReference type="Proteomes" id="UP001153069">
    <property type="component" value="Unassembled WGS sequence"/>
</dbReference>
<gene>
    <name evidence="5" type="ORF">SEMRO_2583_G331881.1</name>
</gene>
<evidence type="ECO:0000256" key="1">
    <source>
        <dbReference type="ARBA" id="ARBA00022614"/>
    </source>
</evidence>
<evidence type="ECO:0000313" key="6">
    <source>
        <dbReference type="Proteomes" id="UP001153069"/>
    </source>
</evidence>
<accession>A0A9N8I097</accession>
<name>A0A9N8I097_9STRA</name>
<keyword evidence="4" id="KW-0812">Transmembrane</keyword>
<dbReference type="EMBL" id="CAICTM010002581">
    <property type="protein sequence ID" value="CAB9529678.1"/>
    <property type="molecule type" value="Genomic_DNA"/>
</dbReference>
<dbReference type="Pfam" id="PF00560">
    <property type="entry name" value="LRR_1"/>
    <property type="match status" value="1"/>
</dbReference>
<dbReference type="InterPro" id="IPR052941">
    <property type="entry name" value="StomDev_PlantInt_Reg"/>
</dbReference>
<keyword evidence="2" id="KW-0677">Repeat</keyword>
<sequence length="812" mass="89431">MNEVEDGQQDDTVDVVRDVLLKRAEAEAAQIEAEECCKEDLETDTVVLDILTERPALEAAQFEKDEETATSRDLKLKSLNLSQSKKPEKEKFLNMSAGLAVAKKDLHQDTSETREEEIMEIVAGQVSLAVAQRLSNAKQDLHNKEKPSTYTDENNLMEIAAEINEASKLGKFANAANNPSNKQETALGREQLNSVPATEAVPQPALRPSTQMRPQSQPGAFPNAPGGQMQRNPNLNYGLVGANSGTASDPEDASVGMAGQISTNEGLVQANAVEDDTAELMHANPVDLEATQHRALQKKQQQKTFFAAALWLLLVVAIIVGFVVGTQKNKEPKVVVLESTEAPTVYGSMQPSEVPSMAPTGSLNVLLDSLPEYTLASINNGSETPQWKAWWWLANHQNITFLPEWRKTQLFALATFFFSFEGESWNHLIKDRWMDDTVEECDWFSSGFGLFIDETYVEFQNLFVFVSFPVTPPCDSQGQFTSLDLQDLQLSGFHPSVPPEIALLTSLSHLALQSNGIAVPFPSLLPAEFYSCTSLTSVELAANLLSGQMPTEFGLMTLLEMLKLNDNQLTGEIASELGFMISLDSLELHHNDLTSALPSEVGKLTALEWLNLGYNELAGQLPSELGLLTLLIQLKLHDNQLTGSLHSEFGILTSLKYIDLFRNQFTGALPSELSLVTSLEELRLYDNQFTSTIPMEVAMMTSLTSLGLHNNDLTGTLPSQLNASMGLRLYGNQFLGSVPSHLCSFLFCDCSLNETPPVSTCADLKEAPPDWPGRFPTTGSDVMLNIYTDYFPEETSWVWQKETNVTGTWDTL</sequence>
<protein>
    <recommendedName>
        <fullName evidence="7">L domain-like protein</fullName>
    </recommendedName>
</protein>
<dbReference type="SUPFAM" id="SSF52058">
    <property type="entry name" value="L domain-like"/>
    <property type="match status" value="1"/>
</dbReference>
<keyword evidence="4" id="KW-1133">Transmembrane helix</keyword>
<evidence type="ECO:0008006" key="7">
    <source>
        <dbReference type="Google" id="ProtNLM"/>
    </source>
</evidence>